<dbReference type="AlphaFoldDB" id="A0AAN8UX17"/>
<sequence length="198" mass="21660">MDRLNIPLGSLVLTLLCGIHSRLALGITSSSGWNSSQNPTTSPTSLPPTLSCTSIEIECYLWEKRDAGPAFNKAFLVISFGLAVPSDGNGITNVMSVFSEILSMSSESTRLGVFRRVWRKERGREGFSVVGLDGSVQFERQLIDKLAGAFREFQDDKAVQAEREGILSGNAVRSFLSGLLSPFSEKKDNPSFRPIKLQ</sequence>
<dbReference type="GO" id="GO:0015232">
    <property type="term" value="F:heme transmembrane transporter activity"/>
    <property type="evidence" value="ECO:0007669"/>
    <property type="project" value="InterPro"/>
</dbReference>
<dbReference type="InterPro" id="IPR003544">
    <property type="entry name" value="Cyt_c_biogenesis_CcmB"/>
</dbReference>
<accession>A0AAN8UX17</accession>
<feature type="chain" id="PRO_5043038833" evidence="8">
    <location>
        <begin position="25"/>
        <end position="198"/>
    </location>
</feature>
<dbReference type="Proteomes" id="UP001370490">
    <property type="component" value="Unassembled WGS sequence"/>
</dbReference>
<gene>
    <name evidence="9" type="ORF">RJ641_011849</name>
</gene>
<keyword evidence="4" id="KW-0812">Transmembrane</keyword>
<comment type="caution">
    <text evidence="9">The sequence shown here is derived from an EMBL/GenBank/DDBJ whole genome shotgun (WGS) entry which is preliminary data.</text>
</comment>
<keyword evidence="5" id="KW-0201">Cytochrome c-type biogenesis</keyword>
<feature type="signal peptide" evidence="8">
    <location>
        <begin position="1"/>
        <end position="24"/>
    </location>
</feature>
<dbReference type="GO" id="GO:1903607">
    <property type="term" value="P:cytochrome c biosynthetic process"/>
    <property type="evidence" value="ECO:0007669"/>
    <property type="project" value="TreeGrafter"/>
</dbReference>
<keyword evidence="3" id="KW-0813">Transport</keyword>
<keyword evidence="7" id="KW-0472">Membrane</keyword>
<dbReference type="GO" id="GO:0016020">
    <property type="term" value="C:membrane"/>
    <property type="evidence" value="ECO:0007669"/>
    <property type="project" value="UniProtKB-SubCell"/>
</dbReference>
<evidence type="ECO:0000256" key="5">
    <source>
        <dbReference type="ARBA" id="ARBA00022748"/>
    </source>
</evidence>
<keyword evidence="10" id="KW-1185">Reference proteome</keyword>
<keyword evidence="8" id="KW-0732">Signal</keyword>
<evidence type="ECO:0000256" key="7">
    <source>
        <dbReference type="ARBA" id="ARBA00023136"/>
    </source>
</evidence>
<organism evidence="9 10">
    <name type="scientific">Dillenia turbinata</name>
    <dbReference type="NCBI Taxonomy" id="194707"/>
    <lineage>
        <taxon>Eukaryota</taxon>
        <taxon>Viridiplantae</taxon>
        <taxon>Streptophyta</taxon>
        <taxon>Embryophyta</taxon>
        <taxon>Tracheophyta</taxon>
        <taxon>Spermatophyta</taxon>
        <taxon>Magnoliopsida</taxon>
        <taxon>eudicotyledons</taxon>
        <taxon>Gunneridae</taxon>
        <taxon>Pentapetalae</taxon>
        <taxon>Dilleniales</taxon>
        <taxon>Dilleniaceae</taxon>
        <taxon>Dillenia</taxon>
    </lineage>
</organism>
<evidence type="ECO:0000256" key="4">
    <source>
        <dbReference type="ARBA" id="ARBA00022692"/>
    </source>
</evidence>
<evidence type="ECO:0000256" key="6">
    <source>
        <dbReference type="ARBA" id="ARBA00022989"/>
    </source>
</evidence>
<dbReference type="EMBL" id="JBAMMX010000018">
    <property type="protein sequence ID" value="KAK6923545.1"/>
    <property type="molecule type" value="Genomic_DNA"/>
</dbReference>
<dbReference type="PANTHER" id="PTHR30070">
    <property type="entry name" value="HEME EXPORTER PROTEIN B"/>
    <property type="match status" value="1"/>
</dbReference>
<evidence type="ECO:0000256" key="3">
    <source>
        <dbReference type="ARBA" id="ARBA00022448"/>
    </source>
</evidence>
<evidence type="ECO:0000256" key="2">
    <source>
        <dbReference type="ARBA" id="ARBA00010544"/>
    </source>
</evidence>
<keyword evidence="6" id="KW-1133">Transmembrane helix</keyword>
<reference evidence="9 10" key="1">
    <citation type="submission" date="2023-12" db="EMBL/GenBank/DDBJ databases">
        <title>A high-quality genome assembly for Dillenia turbinata (Dilleniales).</title>
        <authorList>
            <person name="Chanderbali A."/>
        </authorList>
    </citation>
    <scope>NUCLEOTIDE SEQUENCE [LARGE SCALE GENOMIC DNA]</scope>
    <source>
        <strain evidence="9">LSX21</strain>
        <tissue evidence="9">Leaf</tissue>
    </source>
</reference>
<name>A0AAN8UX17_9MAGN</name>
<dbReference type="GO" id="GO:0017004">
    <property type="term" value="P:cytochrome complex assembly"/>
    <property type="evidence" value="ECO:0007669"/>
    <property type="project" value="UniProtKB-KW"/>
</dbReference>
<evidence type="ECO:0000313" key="9">
    <source>
        <dbReference type="EMBL" id="KAK6923545.1"/>
    </source>
</evidence>
<evidence type="ECO:0000256" key="1">
    <source>
        <dbReference type="ARBA" id="ARBA00004141"/>
    </source>
</evidence>
<dbReference type="PANTHER" id="PTHR30070:SF1">
    <property type="entry name" value="CYTOCHROME C BIOGENESIS B-RELATED"/>
    <property type="match status" value="1"/>
</dbReference>
<evidence type="ECO:0000313" key="10">
    <source>
        <dbReference type="Proteomes" id="UP001370490"/>
    </source>
</evidence>
<proteinExistence type="inferred from homology"/>
<comment type="subcellular location">
    <subcellularLocation>
        <location evidence="1">Membrane</location>
        <topology evidence="1">Multi-pass membrane protein</topology>
    </subcellularLocation>
</comment>
<evidence type="ECO:0000256" key="8">
    <source>
        <dbReference type="SAM" id="SignalP"/>
    </source>
</evidence>
<comment type="similarity">
    <text evidence="2">Belongs to the CcmB/CycW/HelB family.</text>
</comment>
<protein>
    <submittedName>
        <fullName evidence="9">Uncharacterized protein</fullName>
    </submittedName>
</protein>